<name>A0A4Z1JVK9_9HELO</name>
<keyword evidence="4" id="KW-1185">Reference proteome</keyword>
<accession>A0A4Z1JVK9</accession>
<evidence type="ECO:0000256" key="2">
    <source>
        <dbReference type="SAM" id="MobiDB-lite"/>
    </source>
</evidence>
<evidence type="ECO:0000313" key="4">
    <source>
        <dbReference type="Proteomes" id="UP000297229"/>
    </source>
</evidence>
<proteinExistence type="predicted"/>
<feature type="region of interest" description="Disordered" evidence="2">
    <location>
        <begin position="1"/>
        <end position="27"/>
    </location>
</feature>
<keyword evidence="1" id="KW-0175">Coiled coil</keyword>
<protein>
    <submittedName>
        <fullName evidence="3">Uncharacterized protein</fullName>
    </submittedName>
</protein>
<organism evidence="3 4">
    <name type="scientific">Botrytis elliptica</name>
    <dbReference type="NCBI Taxonomy" id="278938"/>
    <lineage>
        <taxon>Eukaryota</taxon>
        <taxon>Fungi</taxon>
        <taxon>Dikarya</taxon>
        <taxon>Ascomycota</taxon>
        <taxon>Pezizomycotina</taxon>
        <taxon>Leotiomycetes</taxon>
        <taxon>Helotiales</taxon>
        <taxon>Sclerotiniaceae</taxon>
        <taxon>Botrytis</taxon>
    </lineage>
</organism>
<dbReference type="Proteomes" id="UP000297229">
    <property type="component" value="Unassembled WGS sequence"/>
</dbReference>
<reference evidence="3 4" key="1">
    <citation type="submission" date="2017-12" db="EMBL/GenBank/DDBJ databases">
        <title>Comparative genomics of Botrytis spp.</title>
        <authorList>
            <person name="Valero-Jimenez C.A."/>
            <person name="Tapia P."/>
            <person name="Veloso J."/>
            <person name="Silva-Moreno E."/>
            <person name="Staats M."/>
            <person name="Valdes J.H."/>
            <person name="Van Kan J.A.L."/>
        </authorList>
    </citation>
    <scope>NUCLEOTIDE SEQUENCE [LARGE SCALE GENOMIC DNA]</scope>
    <source>
        <strain evidence="3 4">Be9601</strain>
    </source>
</reference>
<dbReference type="OrthoDB" id="10254988at2759"/>
<evidence type="ECO:0000256" key="1">
    <source>
        <dbReference type="SAM" id="Coils"/>
    </source>
</evidence>
<feature type="coiled-coil region" evidence="1">
    <location>
        <begin position="80"/>
        <end position="145"/>
    </location>
</feature>
<gene>
    <name evidence="3" type="ORF">BELL_0224g00230</name>
</gene>
<dbReference type="EMBL" id="PQXM01000223">
    <property type="protein sequence ID" value="TGO75272.1"/>
    <property type="molecule type" value="Genomic_DNA"/>
</dbReference>
<comment type="caution">
    <text evidence="3">The sequence shown here is derived from an EMBL/GenBank/DDBJ whole genome shotgun (WGS) entry which is preliminary data.</text>
</comment>
<sequence>MPPKISASEMSGNSGKKKDGASKKVGYPRFKPPFSIRCQILYQHEDQLMSPFVQIKALIKENQSSIRHNERELYSFSMVLQDNKEDIRIYEEHIRKLKQENIDYEEKIRDYEEYNTDCKEKVAKLEKIQKQIDEFEQKLNDRLRTEVEKAGLLSDWEEVEEDEETEKDCEPIWF</sequence>
<dbReference type="AlphaFoldDB" id="A0A4Z1JVK9"/>
<evidence type="ECO:0000313" key="3">
    <source>
        <dbReference type="EMBL" id="TGO75272.1"/>
    </source>
</evidence>